<evidence type="ECO:0000313" key="5">
    <source>
        <dbReference type="Proteomes" id="UP001528411"/>
    </source>
</evidence>
<dbReference type="Proteomes" id="UP001528411">
    <property type="component" value="Unassembled WGS sequence"/>
</dbReference>
<dbReference type="PANTHER" id="PTHR16026">
    <property type="entry name" value="CARTILAGE ACIDIC PROTEIN 1"/>
    <property type="match status" value="1"/>
</dbReference>
<evidence type="ECO:0000256" key="1">
    <source>
        <dbReference type="ARBA" id="ARBA00022729"/>
    </source>
</evidence>
<sequence length="559" mass="60497">MMKNQLLFSPIIIFTILALSGCGGSDSSSTNNKPVVEEDKQQTVVLSFSDATSTTGISLFHANRFGSNPTMPSMFAAGVATEDYDNDGDLDFYLIAGESGTNKLYQNQGNGSFIDVAETAGVAIEGVKGSGPVFADFDGDGLLDLFIGSVDYDPIFVFQNIGNGQFKDVTTETGLVLTAANTVSVTVGDIDFDGDLDLFMSHWGHDIDDGDSLELIWRNDSNVGDIKFVDISNSMGLNDAYFNQFDTESNPDGEEDSSFVPSLSDIDNDGDFDLLLVSDYGLTKLFRNDNGTFNQIISDALIDQFGMGSAIADIDNDGDMDWYVTSIAEREYDGEDKNPTAGYRGNTLYLNDGTGNFANASASRKVADGGWGWGACIADFNNDGFPDIYHVNGWGQNGQLFSMFQQDESRLFINNGDNTFSDIAAVSGVNDTNQGRGLSCNDMDNDGDIDIVISNNQGPAKYYKNELTTGHSYLKIRLKGKNPNTAAIGARVQVTTTDNLVQTKEVRLDNNFVSQNANELHFGFGQYNGQVIIDVTWPDGSITQQKGVNLGQVLVITNQ</sequence>
<dbReference type="Gene3D" id="2.130.10.130">
    <property type="entry name" value="Integrin alpha, N-terminal"/>
    <property type="match status" value="2"/>
</dbReference>
<dbReference type="InterPro" id="IPR027039">
    <property type="entry name" value="Crtac1"/>
</dbReference>
<accession>A0ABT5FDC9</accession>
<keyword evidence="1 2" id="KW-0732">Signal</keyword>
<dbReference type="InterPro" id="IPR013517">
    <property type="entry name" value="FG-GAP"/>
</dbReference>
<evidence type="ECO:0000259" key="3">
    <source>
        <dbReference type="Pfam" id="PF07593"/>
    </source>
</evidence>
<dbReference type="RefSeq" id="WP_272180962.1">
    <property type="nucleotide sequence ID" value="NZ_JAQOMS010000002.1"/>
</dbReference>
<dbReference type="SUPFAM" id="SSF69318">
    <property type="entry name" value="Integrin alpha N-terminal domain"/>
    <property type="match status" value="2"/>
</dbReference>
<dbReference type="PANTHER" id="PTHR16026:SF0">
    <property type="entry name" value="CARTILAGE ACIDIC PROTEIN 1"/>
    <property type="match status" value="1"/>
</dbReference>
<dbReference type="PROSITE" id="PS51257">
    <property type="entry name" value="PROKAR_LIPOPROTEIN"/>
    <property type="match status" value="1"/>
</dbReference>
<name>A0ABT5FDC9_9GAMM</name>
<dbReference type="InterPro" id="IPR011519">
    <property type="entry name" value="UnbV_ASPIC"/>
</dbReference>
<feature type="signal peptide" evidence="2">
    <location>
        <begin position="1"/>
        <end position="20"/>
    </location>
</feature>
<dbReference type="EMBL" id="JAQOMS010000002">
    <property type="protein sequence ID" value="MDC2889544.1"/>
    <property type="molecule type" value="Genomic_DNA"/>
</dbReference>
<dbReference type="Pfam" id="PF07593">
    <property type="entry name" value="UnbV_ASPIC"/>
    <property type="match status" value="1"/>
</dbReference>
<evidence type="ECO:0000313" key="4">
    <source>
        <dbReference type="EMBL" id="MDC2889544.1"/>
    </source>
</evidence>
<gene>
    <name evidence="4" type="ORF">PN838_13125</name>
</gene>
<organism evidence="4 5">
    <name type="scientific">Psychrosphaera algicola</name>
    <dbReference type="NCBI Taxonomy" id="3023714"/>
    <lineage>
        <taxon>Bacteria</taxon>
        <taxon>Pseudomonadati</taxon>
        <taxon>Pseudomonadota</taxon>
        <taxon>Gammaproteobacteria</taxon>
        <taxon>Alteromonadales</taxon>
        <taxon>Pseudoalteromonadaceae</taxon>
        <taxon>Psychrosphaera</taxon>
    </lineage>
</organism>
<keyword evidence="5" id="KW-1185">Reference proteome</keyword>
<reference evidence="4 5" key="1">
    <citation type="submission" date="2023-01" db="EMBL/GenBank/DDBJ databases">
        <title>Psychrosphaera sp. nov., isolated from marine algae.</title>
        <authorList>
            <person name="Bayburt H."/>
            <person name="Choi B.J."/>
            <person name="Kim J.M."/>
            <person name="Choi D.G."/>
            <person name="Jeon C.O."/>
        </authorList>
    </citation>
    <scope>NUCLEOTIDE SEQUENCE [LARGE SCALE GENOMIC DNA]</scope>
    <source>
        <strain evidence="4 5">G1-22</strain>
    </source>
</reference>
<comment type="caution">
    <text evidence="4">The sequence shown here is derived from an EMBL/GenBank/DDBJ whole genome shotgun (WGS) entry which is preliminary data.</text>
</comment>
<dbReference type="InterPro" id="IPR028994">
    <property type="entry name" value="Integrin_alpha_N"/>
</dbReference>
<feature type="domain" description="ASPIC/UnbV" evidence="3">
    <location>
        <begin position="487"/>
        <end position="554"/>
    </location>
</feature>
<dbReference type="Pfam" id="PF13517">
    <property type="entry name" value="FG-GAP_3"/>
    <property type="match status" value="4"/>
</dbReference>
<feature type="chain" id="PRO_5046468870" evidence="2">
    <location>
        <begin position="21"/>
        <end position="559"/>
    </location>
</feature>
<protein>
    <submittedName>
        <fullName evidence="4">CRTAC1 family protein</fullName>
    </submittedName>
</protein>
<evidence type="ECO:0000256" key="2">
    <source>
        <dbReference type="SAM" id="SignalP"/>
    </source>
</evidence>
<proteinExistence type="predicted"/>